<proteinExistence type="predicted"/>
<dbReference type="RefSeq" id="WP_277415763.1">
    <property type="nucleotide sequence ID" value="NZ_CP119083.1"/>
</dbReference>
<sequence>MSKFSRLPAVAGTLAGLLAAGLGVLYFYPPGGKPLPAAAPPTSSHAPAQRLSRDQAMEHLLALPELEAWSAAIEKNSGGAHHGAVIEYDPAPRLVDGKPYYQLNFVENTPQAAVTWQGFLVGTGGDILVEDEATDQLLPLARWRSEQQPMQRAAPRPATP</sequence>
<dbReference type="Proteomes" id="UP001216510">
    <property type="component" value="Chromosome"/>
</dbReference>
<organism evidence="1 2">
    <name type="scientific">Pseudoduganella chitinolytica</name>
    <dbReference type="NCBI Taxonomy" id="34070"/>
    <lineage>
        <taxon>Bacteria</taxon>
        <taxon>Pseudomonadati</taxon>
        <taxon>Pseudomonadota</taxon>
        <taxon>Betaproteobacteria</taxon>
        <taxon>Burkholderiales</taxon>
        <taxon>Oxalobacteraceae</taxon>
        <taxon>Telluria group</taxon>
        <taxon>Pseudoduganella</taxon>
    </lineage>
</organism>
<accession>A0ABY8BCY0</accession>
<keyword evidence="2" id="KW-1185">Reference proteome</keyword>
<dbReference type="EMBL" id="CP119083">
    <property type="protein sequence ID" value="WEF33048.1"/>
    <property type="molecule type" value="Genomic_DNA"/>
</dbReference>
<gene>
    <name evidence="1" type="ORF">PX653_27270</name>
</gene>
<protein>
    <submittedName>
        <fullName evidence="1">Uncharacterized protein</fullName>
    </submittedName>
</protein>
<reference evidence="1 2" key="1">
    <citation type="submission" date="2023-02" db="EMBL/GenBank/DDBJ databases">
        <title>Gemone sequence of Telluria chitinolytica ACM 3522T.</title>
        <authorList>
            <person name="Frediansyah A."/>
            <person name="Miess H."/>
            <person name="Gross H."/>
        </authorList>
    </citation>
    <scope>NUCLEOTIDE SEQUENCE [LARGE SCALE GENOMIC DNA]</scope>
    <source>
        <strain evidence="1 2">ACM 3522</strain>
    </source>
</reference>
<name>A0ABY8BCY0_9BURK</name>
<evidence type="ECO:0000313" key="2">
    <source>
        <dbReference type="Proteomes" id="UP001216510"/>
    </source>
</evidence>
<evidence type="ECO:0000313" key="1">
    <source>
        <dbReference type="EMBL" id="WEF33048.1"/>
    </source>
</evidence>